<dbReference type="GO" id="GO:0004527">
    <property type="term" value="F:exonuclease activity"/>
    <property type="evidence" value="ECO:0007669"/>
    <property type="project" value="UniProtKB-KW"/>
</dbReference>
<dbReference type="PROSITE" id="PS51217">
    <property type="entry name" value="UVRD_HELICASE_CTER"/>
    <property type="match status" value="1"/>
</dbReference>
<keyword evidence="10" id="KW-0408">Iron</keyword>
<keyword evidence="4" id="KW-0547">Nucleotide-binding</keyword>
<evidence type="ECO:0000256" key="4">
    <source>
        <dbReference type="ARBA" id="ARBA00022741"/>
    </source>
</evidence>
<dbReference type="AlphaFoldDB" id="K9AL92"/>
<keyword evidence="1" id="KW-0004">4Fe-4S</keyword>
<dbReference type="GO" id="GO:0005524">
    <property type="term" value="F:ATP binding"/>
    <property type="evidence" value="ECO:0007669"/>
    <property type="project" value="UniProtKB-KW"/>
</dbReference>
<dbReference type="STRING" id="1229783.C273_06378"/>
<dbReference type="EMBL" id="AMSQ01000008">
    <property type="protein sequence ID" value="EKU48064.1"/>
    <property type="molecule type" value="Genomic_DNA"/>
</dbReference>
<dbReference type="Pfam" id="PF12705">
    <property type="entry name" value="PDDEXK_1"/>
    <property type="match status" value="1"/>
</dbReference>
<sequence>MRLEAFIGRAGTGKTYEMMSEIKQAMQTSPMGDPIVVITPTQSTFKFEQAFAKDATLNGSLRTEILHFNRVAHRLFQEVGGLTEDRVSQEAMEMMIYDLLNEHQQSLKLYQSQVGYFGFSEKLSEQIQDFKKYHITPTDLDDIISSNSINLRTRDKFHDIQLIYDKLEARLKDHFVTNEDMLMRFIEKIPESKWLQEADIYIDGFHNFSTLEYEIIQALTKHCKSVTVLLTSDGNQDMFSLFRKPSESLQHLEDIAQDLQIPLKRRHFTQVQRYQNESLAHLEQSFDALQVEQRTTSNEVKILESSNMREEVNEVARDILRDLRVNHYRFNDIAILYRDPAYAYLLETILNQYDIPFNIDVKRSMTHHPFMEMLRSLVEVIQKNWAFEPMMRLLKTNILTSTFKDHRYLIDIFENYAIERGIHGSKWLDDRYFTVDQFERLGIRHIKLNDARQALFEKVIKLKDDVVKKLHAFEQALREGQHATAYATALYNLIEEFELPHQMMTQRDELDLDGKHKEAEEIDQVWHGFIRVLDDMVTIFKDKDMGLTRFLEILDIGLSQLEFKMIPQGVDEVTIGTMDLSKVANKKHIYMIGMNDGVMPQTITNSSLISDDEKKQFQTQSNVKLSPTADILQMDEAFVCYIAMAQATEKVTFSYSLMGMSGDDKEKSPFLDQIEALYFNLEVQNIHHMHEHEPLRLMEHPHQTKISLFEALKGWLNDEIVAETWLDAYQVIRDDEHLNQGLDHLMTSLSYSNETVQLDQSLTEKLYGTKIEASVSRFEGFKQCPFKHYASHGLKLNERTKYQLQSFDLGSIFHDVLRYISERVEGNFKQLTERDIQALTKEALDLILPEVQFNLLNSTAHYQYMSHKIGAIIKATVSAMQYQGSHTKFKPYRFEQSFKVKPRHNQELKADVLYTKQGYPIYIRGQIDRIDTYQSETDSFVNIIDYKSSKQSAELDLKKVYYGMQMQMMTYMDIVLQNYKALNLSESIRPGGLLYMRVHEPIQSFKNWVEHQTTDIDQARLKSFQMKGLINQDERVIQALDVRDEASYKSDIVPFSRKKNGGFSSNSKVADESVIHKLIQKNKENFIETASDIMDGETKVAPLQYENTLPCRFCNYKSVCHVDGIIDKPRYRQVDETINPIALLQEDGKEDNHDS</sequence>
<evidence type="ECO:0000313" key="15">
    <source>
        <dbReference type="EMBL" id="EKU48064.1"/>
    </source>
</evidence>
<evidence type="ECO:0000256" key="6">
    <source>
        <dbReference type="ARBA" id="ARBA00022801"/>
    </source>
</evidence>
<dbReference type="InterPro" id="IPR049035">
    <property type="entry name" value="ADDB_N"/>
</dbReference>
<dbReference type="GO" id="GO:0004386">
    <property type="term" value="F:helicase activity"/>
    <property type="evidence" value="ECO:0007669"/>
    <property type="project" value="UniProtKB-KW"/>
</dbReference>
<keyword evidence="5" id="KW-0227">DNA damage</keyword>
<dbReference type="InterPro" id="IPR014017">
    <property type="entry name" value="DNA_helicase_UvrD-like_C"/>
</dbReference>
<comment type="caution">
    <text evidence="15">The sequence shown here is derived from an EMBL/GenBank/DDBJ whole genome shotgun (WGS) entry which is preliminary data.</text>
</comment>
<keyword evidence="11" id="KW-0411">Iron-sulfur</keyword>
<dbReference type="GO" id="GO:0046872">
    <property type="term" value="F:metal ion binding"/>
    <property type="evidence" value="ECO:0007669"/>
    <property type="project" value="UniProtKB-KW"/>
</dbReference>
<keyword evidence="16" id="KW-1185">Reference proteome</keyword>
<dbReference type="Gene3D" id="6.10.140.1030">
    <property type="match status" value="1"/>
</dbReference>
<dbReference type="GO" id="GO:0000724">
    <property type="term" value="P:double-strand break repair via homologous recombination"/>
    <property type="evidence" value="ECO:0007669"/>
    <property type="project" value="InterPro"/>
</dbReference>
<dbReference type="RefSeq" id="WP_009383486.1">
    <property type="nucleotide sequence ID" value="NZ_AMSQ01000008.1"/>
</dbReference>
<evidence type="ECO:0000256" key="8">
    <source>
        <dbReference type="ARBA" id="ARBA00022839"/>
    </source>
</evidence>
<keyword evidence="7" id="KW-0347">Helicase</keyword>
<keyword evidence="3" id="KW-0479">Metal-binding</keyword>
<dbReference type="InterPro" id="IPR014140">
    <property type="entry name" value="DNA_helicase_suAddB"/>
</dbReference>
<keyword evidence="2" id="KW-0540">Nuclease</keyword>
<evidence type="ECO:0000256" key="3">
    <source>
        <dbReference type="ARBA" id="ARBA00022723"/>
    </source>
</evidence>
<dbReference type="NCBIfam" id="TIGR02773">
    <property type="entry name" value="addB_Gpos"/>
    <property type="match status" value="1"/>
</dbReference>
<dbReference type="InterPro" id="IPR027417">
    <property type="entry name" value="P-loop_NTPase"/>
</dbReference>
<dbReference type="PANTHER" id="PTHR30591">
    <property type="entry name" value="RECBCD ENZYME SUBUNIT RECC"/>
    <property type="match status" value="1"/>
</dbReference>
<keyword evidence="9" id="KW-0067">ATP-binding</keyword>
<dbReference type="OrthoDB" id="9758506at2"/>
<keyword evidence="13" id="KW-0234">DNA repair</keyword>
<name>K9AL92_9STAP</name>
<evidence type="ECO:0000256" key="12">
    <source>
        <dbReference type="ARBA" id="ARBA00023125"/>
    </source>
</evidence>
<dbReference type="Pfam" id="PF21445">
    <property type="entry name" value="ADDB_N"/>
    <property type="match status" value="1"/>
</dbReference>
<dbReference type="Proteomes" id="UP000009885">
    <property type="component" value="Unassembled WGS sequence"/>
</dbReference>
<reference evidence="15 16" key="1">
    <citation type="journal article" date="2013" name="Genome Announc.">
        <title>Genome Sequence of Staphylococcus massiliensis Strain S46, Isolated from the Surface of Healthy Human Skin.</title>
        <authorList>
            <person name="Srivastav R."/>
            <person name="Singh A."/>
            <person name="Jangir P.K."/>
            <person name="Kumari C."/>
            <person name="Muduli S."/>
            <person name="Sharma R."/>
        </authorList>
    </citation>
    <scope>NUCLEOTIDE SEQUENCE [LARGE SCALE GENOMIC DNA]</scope>
    <source>
        <strain evidence="15 16">S46</strain>
    </source>
</reference>
<proteinExistence type="predicted"/>
<dbReference type="InterPro" id="IPR011604">
    <property type="entry name" value="PDDEXK-like_dom_sf"/>
</dbReference>
<evidence type="ECO:0000256" key="1">
    <source>
        <dbReference type="ARBA" id="ARBA00022485"/>
    </source>
</evidence>
<evidence type="ECO:0000256" key="11">
    <source>
        <dbReference type="ARBA" id="ARBA00023014"/>
    </source>
</evidence>
<evidence type="ECO:0000256" key="9">
    <source>
        <dbReference type="ARBA" id="ARBA00022840"/>
    </source>
</evidence>
<keyword evidence="8 15" id="KW-0269">Exonuclease</keyword>
<dbReference type="eggNOG" id="COG3857">
    <property type="taxonomic scope" value="Bacteria"/>
</dbReference>
<dbReference type="InterPro" id="IPR038726">
    <property type="entry name" value="PDDEXK_AddAB-type"/>
</dbReference>
<keyword evidence="6" id="KW-0378">Hydrolase</keyword>
<feature type="domain" description="UvrD-like helicase C-terminal" evidence="14">
    <location>
        <begin position="269"/>
        <end position="583"/>
    </location>
</feature>
<gene>
    <name evidence="15" type="ORF">C273_06378</name>
</gene>
<evidence type="ECO:0000259" key="14">
    <source>
        <dbReference type="PROSITE" id="PS51217"/>
    </source>
</evidence>
<dbReference type="PATRIC" id="fig|1229783.3.peg.1290"/>
<dbReference type="GO" id="GO:0003677">
    <property type="term" value="F:DNA binding"/>
    <property type="evidence" value="ECO:0007669"/>
    <property type="project" value="UniProtKB-KW"/>
</dbReference>
<evidence type="ECO:0000313" key="16">
    <source>
        <dbReference type="Proteomes" id="UP000009885"/>
    </source>
</evidence>
<accession>K9AL92</accession>
<evidence type="ECO:0000256" key="2">
    <source>
        <dbReference type="ARBA" id="ARBA00022722"/>
    </source>
</evidence>
<keyword evidence="12" id="KW-0238">DNA-binding</keyword>
<organism evidence="15 16">
    <name type="scientific">Staphylococcus massiliensis S46</name>
    <dbReference type="NCBI Taxonomy" id="1229783"/>
    <lineage>
        <taxon>Bacteria</taxon>
        <taxon>Bacillati</taxon>
        <taxon>Bacillota</taxon>
        <taxon>Bacilli</taxon>
        <taxon>Bacillales</taxon>
        <taxon>Staphylococcaceae</taxon>
        <taxon>Staphylococcus</taxon>
    </lineage>
</organism>
<dbReference type="Gene3D" id="3.40.50.300">
    <property type="entry name" value="P-loop containing nucleotide triphosphate hydrolases"/>
    <property type="match status" value="4"/>
</dbReference>
<evidence type="ECO:0000256" key="7">
    <source>
        <dbReference type="ARBA" id="ARBA00022806"/>
    </source>
</evidence>
<evidence type="ECO:0000256" key="10">
    <source>
        <dbReference type="ARBA" id="ARBA00023004"/>
    </source>
</evidence>
<dbReference type="Gene3D" id="3.90.320.10">
    <property type="match status" value="1"/>
</dbReference>
<dbReference type="SUPFAM" id="SSF52540">
    <property type="entry name" value="P-loop containing nucleoside triphosphate hydrolases"/>
    <property type="match status" value="2"/>
</dbReference>
<protein>
    <submittedName>
        <fullName evidence="15">Exonuclease RexB</fullName>
    </submittedName>
</protein>
<dbReference type="PANTHER" id="PTHR30591:SF1">
    <property type="entry name" value="RECBCD ENZYME SUBUNIT RECC"/>
    <property type="match status" value="1"/>
</dbReference>
<dbReference type="GO" id="GO:0051539">
    <property type="term" value="F:4 iron, 4 sulfur cluster binding"/>
    <property type="evidence" value="ECO:0007669"/>
    <property type="project" value="UniProtKB-KW"/>
</dbReference>
<evidence type="ECO:0000256" key="13">
    <source>
        <dbReference type="ARBA" id="ARBA00023204"/>
    </source>
</evidence>
<evidence type="ECO:0000256" key="5">
    <source>
        <dbReference type="ARBA" id="ARBA00022763"/>
    </source>
</evidence>